<accession>A0A0N0CEM8</accession>
<dbReference type="Gene3D" id="3.40.50.2000">
    <property type="entry name" value="Glycogen Phosphorylase B"/>
    <property type="match status" value="2"/>
</dbReference>
<sequence>MKINHIVNSIDKSAGGTAIYVRDLSNSLIKSNTFLKVSYNKSNVPLKFNNDVILKSYNKKQNLLNKPLEDIFHINGIWSLFLHKMVSRAKKHKIPYVVSPHGMLEDWSLSHNKLIKYLALFIYQRKDIARSSCIHVTAKSEMQSVKKLGFTNPIAIIPNGIDLTKFPIYYEKHNKHEKIKKKSFLFLSRIHPKKGLEMLIDAWSQIEHDNKEQWVIKIIGNGETEYIQSLMNRIVNKNLTDSIQILPPIFDDKLKYEAYKTADVFVLPTHSENFGIVIIEALACEIPVITTKGAPWHDLIIEKCGWWIDVGTEPLKRALLEVLNKSNFDIKKMGANGRNLVEKKYSLEIVTRKTLDMYSWILNKTEKPDFIH</sequence>
<dbReference type="PANTHER" id="PTHR45947">
    <property type="entry name" value="SULFOQUINOVOSYL TRANSFERASE SQD2"/>
    <property type="match status" value="1"/>
</dbReference>
<protein>
    <submittedName>
        <fullName evidence="3 4">Glycosyltransferase</fullName>
    </submittedName>
</protein>
<dbReference type="RefSeq" id="WP_053972935.1">
    <property type="nucleotide sequence ID" value="NZ_FNUE01000002.1"/>
</dbReference>
<evidence type="ECO:0000313" key="3">
    <source>
        <dbReference type="EMBL" id="KOY50658.1"/>
    </source>
</evidence>
<gene>
    <name evidence="3" type="ORF">I602_218</name>
    <name evidence="4" type="ORF">SAMN05444353_2786</name>
</gene>
<dbReference type="PANTHER" id="PTHR45947:SF3">
    <property type="entry name" value="SULFOQUINOVOSYL TRANSFERASE SQD2"/>
    <property type="match status" value="1"/>
</dbReference>
<proteinExistence type="predicted"/>
<dbReference type="PATRIC" id="fig|1300348.6.peg.220"/>
<dbReference type="Pfam" id="PF13439">
    <property type="entry name" value="Glyco_transf_4"/>
    <property type="match status" value="1"/>
</dbReference>
<evidence type="ECO:0000313" key="4">
    <source>
        <dbReference type="EMBL" id="SEE62347.1"/>
    </source>
</evidence>
<keyword evidence="6" id="KW-1185">Reference proteome</keyword>
<organism evidence="3 5">
    <name type="scientific">Polaribacter dokdonensis DSW-5</name>
    <dbReference type="NCBI Taxonomy" id="1300348"/>
    <lineage>
        <taxon>Bacteria</taxon>
        <taxon>Pseudomonadati</taxon>
        <taxon>Bacteroidota</taxon>
        <taxon>Flavobacteriia</taxon>
        <taxon>Flavobacteriales</taxon>
        <taxon>Flavobacteriaceae</taxon>
    </lineage>
</organism>
<evidence type="ECO:0000259" key="1">
    <source>
        <dbReference type="Pfam" id="PF00534"/>
    </source>
</evidence>
<evidence type="ECO:0000313" key="6">
    <source>
        <dbReference type="Proteomes" id="UP000183071"/>
    </source>
</evidence>
<evidence type="ECO:0000313" key="5">
    <source>
        <dbReference type="Proteomes" id="UP000037716"/>
    </source>
</evidence>
<dbReference type="STRING" id="1300348.I602_218"/>
<keyword evidence="3" id="KW-0808">Transferase</keyword>
<feature type="domain" description="Glycosyl transferase family 1" evidence="1">
    <location>
        <begin position="172"/>
        <end position="338"/>
    </location>
</feature>
<dbReference type="InterPro" id="IPR028098">
    <property type="entry name" value="Glyco_trans_4-like_N"/>
</dbReference>
<comment type="caution">
    <text evidence="3">The sequence shown here is derived from an EMBL/GenBank/DDBJ whole genome shotgun (WGS) entry which is preliminary data.</text>
</comment>
<reference evidence="4 6" key="2">
    <citation type="submission" date="2016-10" db="EMBL/GenBank/DDBJ databases">
        <authorList>
            <person name="Varghese N."/>
            <person name="Submissions S."/>
        </authorList>
    </citation>
    <scope>NUCLEOTIDE SEQUENCE [LARGE SCALE GENOMIC DNA]</scope>
    <source>
        <strain evidence="4 6">DSW-5</strain>
    </source>
</reference>
<feature type="domain" description="Glycosyltransferase subfamily 4-like N-terminal" evidence="2">
    <location>
        <begin position="70"/>
        <end position="164"/>
    </location>
</feature>
<evidence type="ECO:0000259" key="2">
    <source>
        <dbReference type="Pfam" id="PF13439"/>
    </source>
</evidence>
<dbReference type="SUPFAM" id="SSF53756">
    <property type="entry name" value="UDP-Glycosyltransferase/glycogen phosphorylase"/>
    <property type="match status" value="1"/>
</dbReference>
<dbReference type="InterPro" id="IPR001296">
    <property type="entry name" value="Glyco_trans_1"/>
</dbReference>
<dbReference type="EMBL" id="LGBR01000001">
    <property type="protein sequence ID" value="KOY50658.1"/>
    <property type="molecule type" value="Genomic_DNA"/>
</dbReference>
<dbReference type="Pfam" id="PF00534">
    <property type="entry name" value="Glycos_transf_1"/>
    <property type="match status" value="1"/>
</dbReference>
<dbReference type="OrthoDB" id="9790710at2"/>
<dbReference type="InterPro" id="IPR050194">
    <property type="entry name" value="Glycosyltransferase_grp1"/>
</dbReference>
<dbReference type="GO" id="GO:0016757">
    <property type="term" value="F:glycosyltransferase activity"/>
    <property type="evidence" value="ECO:0007669"/>
    <property type="project" value="InterPro"/>
</dbReference>
<name>A0A0N0CEM8_9FLAO</name>
<dbReference type="Proteomes" id="UP000183071">
    <property type="component" value="Unassembled WGS sequence"/>
</dbReference>
<reference evidence="3 5" key="1">
    <citation type="submission" date="2015-07" db="EMBL/GenBank/DDBJ databases">
        <title>Genome of Polaribacter dokdonenesis DSW-5, isolated from seawater off Dokdo in Korea.</title>
        <authorList>
            <person name="Yoon K."/>
            <person name="Song J.Y."/>
            <person name="Kim J.F."/>
        </authorList>
    </citation>
    <scope>NUCLEOTIDE SEQUENCE [LARGE SCALE GENOMIC DNA]</scope>
    <source>
        <strain evidence="3 5">DSW-5</strain>
    </source>
</reference>
<dbReference type="AlphaFoldDB" id="A0A0N0CEM8"/>
<dbReference type="EMBL" id="FNUE01000002">
    <property type="protein sequence ID" value="SEE62347.1"/>
    <property type="molecule type" value="Genomic_DNA"/>
</dbReference>
<dbReference type="Proteomes" id="UP000037716">
    <property type="component" value="Unassembled WGS sequence"/>
</dbReference>